<dbReference type="Proteomes" id="UP000789342">
    <property type="component" value="Unassembled WGS sequence"/>
</dbReference>
<dbReference type="InterPro" id="IPR009057">
    <property type="entry name" value="Homeodomain-like_sf"/>
</dbReference>
<proteinExistence type="predicted"/>
<reference evidence="2" key="1">
    <citation type="submission" date="2021-06" db="EMBL/GenBank/DDBJ databases">
        <authorList>
            <person name="Kallberg Y."/>
            <person name="Tangrot J."/>
            <person name="Rosling A."/>
        </authorList>
    </citation>
    <scope>NUCLEOTIDE SEQUENCE</scope>
    <source>
        <strain evidence="2">CL551</strain>
    </source>
</reference>
<accession>A0A9N8ZAR5</accession>
<name>A0A9N8ZAR5_9GLOM</name>
<evidence type="ECO:0000259" key="1">
    <source>
        <dbReference type="PROSITE" id="PS50090"/>
    </source>
</evidence>
<protein>
    <submittedName>
        <fullName evidence="2">8457_t:CDS:1</fullName>
    </submittedName>
</protein>
<evidence type="ECO:0000313" key="3">
    <source>
        <dbReference type="Proteomes" id="UP000789342"/>
    </source>
</evidence>
<keyword evidence="3" id="KW-1185">Reference proteome</keyword>
<dbReference type="PROSITE" id="PS50090">
    <property type="entry name" value="MYB_LIKE"/>
    <property type="match status" value="1"/>
</dbReference>
<feature type="domain" description="Myb-like" evidence="1">
    <location>
        <begin position="10"/>
        <end position="59"/>
    </location>
</feature>
<dbReference type="AlphaFoldDB" id="A0A9N8ZAR5"/>
<evidence type="ECO:0000313" key="2">
    <source>
        <dbReference type="EMBL" id="CAG8485760.1"/>
    </source>
</evidence>
<dbReference type="CDD" id="cd00167">
    <property type="entry name" value="SANT"/>
    <property type="match status" value="1"/>
</dbReference>
<dbReference type="InterPro" id="IPR001005">
    <property type="entry name" value="SANT/Myb"/>
</dbReference>
<dbReference type="EMBL" id="CAJVPV010001078">
    <property type="protein sequence ID" value="CAG8485760.1"/>
    <property type="molecule type" value="Genomic_DNA"/>
</dbReference>
<organism evidence="2 3">
    <name type="scientific">Acaulospora morrowiae</name>
    <dbReference type="NCBI Taxonomy" id="94023"/>
    <lineage>
        <taxon>Eukaryota</taxon>
        <taxon>Fungi</taxon>
        <taxon>Fungi incertae sedis</taxon>
        <taxon>Mucoromycota</taxon>
        <taxon>Glomeromycotina</taxon>
        <taxon>Glomeromycetes</taxon>
        <taxon>Diversisporales</taxon>
        <taxon>Acaulosporaceae</taxon>
        <taxon>Acaulospora</taxon>
    </lineage>
</organism>
<comment type="caution">
    <text evidence="2">The sequence shown here is derived from an EMBL/GenBank/DDBJ whole genome shotgun (WGS) entry which is preliminary data.</text>
</comment>
<gene>
    <name evidence="2" type="ORF">AMORRO_LOCUS2532</name>
</gene>
<sequence>MSEQNIDYDFPILVKDGWCKQDVLLLIALLNEHRGDFRKVGEVMKRSARECRRKWSSDLKHLSLDREKLHFSSKCVRTTKSDYLIIWKNSLTDLFGTTLEVVDLFSL</sequence>
<dbReference type="SUPFAM" id="SSF46689">
    <property type="entry name" value="Homeodomain-like"/>
    <property type="match status" value="1"/>
</dbReference>